<evidence type="ECO:0000313" key="2">
    <source>
        <dbReference type="EMBL" id="PVV04107.1"/>
    </source>
</evidence>
<dbReference type="OrthoDB" id="10254377at2759"/>
<proteinExistence type="predicted"/>
<name>A0A2T9ZHW8_9FUNG</name>
<comment type="caution">
    <text evidence="2">The sequence shown here is derived from an EMBL/GenBank/DDBJ whole genome shotgun (WGS) entry which is preliminary data.</text>
</comment>
<feature type="region of interest" description="Disordered" evidence="1">
    <location>
        <begin position="622"/>
        <end position="656"/>
    </location>
</feature>
<dbReference type="AlphaFoldDB" id="A0A2T9ZHW8"/>
<keyword evidence="3" id="KW-1185">Reference proteome</keyword>
<dbReference type="EMBL" id="MBFS01000161">
    <property type="protein sequence ID" value="PVV04107.1"/>
    <property type="molecule type" value="Genomic_DNA"/>
</dbReference>
<evidence type="ECO:0000256" key="1">
    <source>
        <dbReference type="SAM" id="MobiDB-lite"/>
    </source>
</evidence>
<protein>
    <submittedName>
        <fullName evidence="2">Uncharacterized protein</fullName>
    </submittedName>
</protein>
<feature type="compositionally biased region" description="Polar residues" evidence="1">
    <location>
        <begin position="622"/>
        <end position="640"/>
    </location>
</feature>
<dbReference type="Proteomes" id="UP000245609">
    <property type="component" value="Unassembled WGS sequence"/>
</dbReference>
<dbReference type="STRING" id="133381.A0A2T9ZHW8"/>
<reference evidence="2 3" key="1">
    <citation type="journal article" date="2018" name="MBio">
        <title>Comparative Genomics Reveals the Core Gene Toolbox for the Fungus-Insect Symbiosis.</title>
        <authorList>
            <person name="Wang Y."/>
            <person name="Stata M."/>
            <person name="Wang W."/>
            <person name="Stajich J.E."/>
            <person name="White M.M."/>
            <person name="Moncalvo J.M."/>
        </authorList>
    </citation>
    <scope>NUCLEOTIDE SEQUENCE [LARGE SCALE GENOMIC DNA]</scope>
    <source>
        <strain evidence="2 3">SC-DP-2</strain>
    </source>
</reference>
<organism evidence="2 3">
    <name type="scientific">Smittium megazygosporum</name>
    <dbReference type="NCBI Taxonomy" id="133381"/>
    <lineage>
        <taxon>Eukaryota</taxon>
        <taxon>Fungi</taxon>
        <taxon>Fungi incertae sedis</taxon>
        <taxon>Zoopagomycota</taxon>
        <taxon>Kickxellomycotina</taxon>
        <taxon>Harpellomycetes</taxon>
        <taxon>Harpellales</taxon>
        <taxon>Legeriomycetaceae</taxon>
        <taxon>Smittium</taxon>
    </lineage>
</organism>
<gene>
    <name evidence="2" type="ORF">BB560_001393</name>
</gene>
<accession>A0A2T9ZHW8</accession>
<evidence type="ECO:0000313" key="3">
    <source>
        <dbReference type="Proteomes" id="UP000245609"/>
    </source>
</evidence>
<sequence>MDQLLIDGHQKYKSGKLRESAAQYLKYIETWAQEERNSVLSGIQQNSLKEKDEFENVKLILKKLDVIYEDLKHSAAALPPVIQSQTPIQRVSIKKIPQKAVVPIVNKISDYKIKIPFSPLTRVSIQLAKTAIDSILKLNISNPSINALKNPPTELINDAKFINTKNLVVKSKLLNIHLSTIESKHLLDLDPEILAREIARIDSSLFLNAILFLNKDRGSHLKGNSNTPLKDCADFACYLEHAIAQQILAYVSFINDSASNFETQDPDSPKDDNSSLNETHPLNIIDQNLVTTALILFECYHDYNGAISITRALMRPEIVRIRMLLSNTQNNLVNLLGKYLWCLPTKKSNMLAYEEIENQNIYVEYLKSVFQCIQTPQPATKLTKNVLFFLSDIYNFNQSKSPSISNVNDTLGTINLKVILYMPFHIMKILKIYSENSPLPLENFSIDALLGESPVISGPGNSKLKIEMEAFNICFSVSETDPNSISVNHIENSLLSSSEISRPSSVFSKVSSARLKIQPLIRIKHSGLYLRPEPAFYSQKDISIQHWILTRPYLTTNQLRNASFTLVEVSSIDESLQWFDTSSNLERQNQHSFLYQGFMKNLNQIDLDLQSQHQNVNQYARNNSLNPYYGNSDTHQNPNYYGNLGNDSELYDSDSDSESDIYYGITDNNYNQDNIDAQLLQEFGNISLR</sequence>